<dbReference type="AlphaFoldDB" id="K2AXC5"/>
<dbReference type="EMBL" id="AMFJ01021630">
    <property type="protein sequence ID" value="EKD66422.1"/>
    <property type="molecule type" value="Genomic_DNA"/>
</dbReference>
<comment type="caution">
    <text evidence="1">The sequence shown here is derived from an EMBL/GenBank/DDBJ whole genome shotgun (WGS) entry which is preliminary data.</text>
</comment>
<proteinExistence type="predicted"/>
<sequence>MLSIKERLLDNIKEKDICELIVDHVEDISLNENVATLLIDKRYVINILQAHKYIEVIVNWVKKAFGENVATTLRLAHPHHWHEREMLVPHAIFYG</sequence>
<protein>
    <submittedName>
        <fullName evidence="1">Uncharacterized protein</fullName>
    </submittedName>
</protein>
<reference evidence="1" key="1">
    <citation type="journal article" date="2012" name="Science">
        <title>Fermentation, hydrogen, and sulfur metabolism in multiple uncultivated bacterial phyla.</title>
        <authorList>
            <person name="Wrighton K.C."/>
            <person name="Thomas B.C."/>
            <person name="Sharon I."/>
            <person name="Miller C.S."/>
            <person name="Castelle C.J."/>
            <person name="VerBerkmoes N.C."/>
            <person name="Wilkins M.J."/>
            <person name="Hettich R.L."/>
            <person name="Lipton M.S."/>
            <person name="Williams K.H."/>
            <person name="Long P.E."/>
            <person name="Banfield J.F."/>
        </authorList>
    </citation>
    <scope>NUCLEOTIDE SEQUENCE [LARGE SCALE GENOMIC DNA]</scope>
</reference>
<evidence type="ECO:0000313" key="1">
    <source>
        <dbReference type="EMBL" id="EKD66422.1"/>
    </source>
</evidence>
<organism evidence="1">
    <name type="scientific">uncultured bacterium</name>
    <name type="common">gcode 4</name>
    <dbReference type="NCBI Taxonomy" id="1234023"/>
    <lineage>
        <taxon>Bacteria</taxon>
        <taxon>environmental samples</taxon>
    </lineage>
</organism>
<gene>
    <name evidence="1" type="ORF">ACD_49C00044G0024</name>
</gene>
<name>K2AXC5_9BACT</name>
<accession>K2AXC5</accession>